<reference evidence="1 2" key="2">
    <citation type="journal article" date="2022" name="Mol. Ecol. Resour.">
        <title>The genomes of chicory, endive, great burdock and yacon provide insights into Asteraceae paleo-polyploidization history and plant inulin production.</title>
        <authorList>
            <person name="Fan W."/>
            <person name="Wang S."/>
            <person name="Wang H."/>
            <person name="Wang A."/>
            <person name="Jiang F."/>
            <person name="Liu H."/>
            <person name="Zhao H."/>
            <person name="Xu D."/>
            <person name="Zhang Y."/>
        </authorList>
    </citation>
    <scope>NUCLEOTIDE SEQUENCE [LARGE SCALE GENOMIC DNA]</scope>
    <source>
        <strain evidence="2">cv. Yunnan</strain>
        <tissue evidence="1">Leaves</tissue>
    </source>
</reference>
<evidence type="ECO:0000313" key="1">
    <source>
        <dbReference type="EMBL" id="KAI3783404.1"/>
    </source>
</evidence>
<protein>
    <submittedName>
        <fullName evidence="1">Uncharacterized protein</fullName>
    </submittedName>
</protein>
<organism evidence="1 2">
    <name type="scientific">Smallanthus sonchifolius</name>
    <dbReference type="NCBI Taxonomy" id="185202"/>
    <lineage>
        <taxon>Eukaryota</taxon>
        <taxon>Viridiplantae</taxon>
        <taxon>Streptophyta</taxon>
        <taxon>Embryophyta</taxon>
        <taxon>Tracheophyta</taxon>
        <taxon>Spermatophyta</taxon>
        <taxon>Magnoliopsida</taxon>
        <taxon>eudicotyledons</taxon>
        <taxon>Gunneridae</taxon>
        <taxon>Pentapetalae</taxon>
        <taxon>asterids</taxon>
        <taxon>campanulids</taxon>
        <taxon>Asterales</taxon>
        <taxon>Asteraceae</taxon>
        <taxon>Asteroideae</taxon>
        <taxon>Heliantheae alliance</taxon>
        <taxon>Millerieae</taxon>
        <taxon>Smallanthus</taxon>
    </lineage>
</organism>
<keyword evidence="2" id="KW-1185">Reference proteome</keyword>
<sequence>MHHMLRLPLAQTITGSCRKKEASLEAVHLPLHRRNPPTAGILSPENVPGLSKNKELDSTSCEGASVCSFVGVITATPNYLQQVLLEITLFLSFRERETLLYFDDFGSDGGLICMWIDLDVFRDLPKISRRLMMLICRIDVGQLEKATNKGKFCDVRDNTKITTVANLVLFV</sequence>
<gene>
    <name evidence="1" type="ORF">L1987_42485</name>
</gene>
<comment type="caution">
    <text evidence="1">The sequence shown here is derived from an EMBL/GenBank/DDBJ whole genome shotgun (WGS) entry which is preliminary data.</text>
</comment>
<name>A0ACB9GIR8_9ASTR</name>
<accession>A0ACB9GIR8</accession>
<dbReference type="Proteomes" id="UP001056120">
    <property type="component" value="Linkage Group LG14"/>
</dbReference>
<proteinExistence type="predicted"/>
<dbReference type="EMBL" id="CM042031">
    <property type="protein sequence ID" value="KAI3783404.1"/>
    <property type="molecule type" value="Genomic_DNA"/>
</dbReference>
<reference evidence="2" key="1">
    <citation type="journal article" date="2022" name="Mol. Ecol. Resour.">
        <title>The genomes of chicory, endive, great burdock and yacon provide insights into Asteraceae palaeo-polyploidization history and plant inulin production.</title>
        <authorList>
            <person name="Fan W."/>
            <person name="Wang S."/>
            <person name="Wang H."/>
            <person name="Wang A."/>
            <person name="Jiang F."/>
            <person name="Liu H."/>
            <person name="Zhao H."/>
            <person name="Xu D."/>
            <person name="Zhang Y."/>
        </authorList>
    </citation>
    <scope>NUCLEOTIDE SEQUENCE [LARGE SCALE GENOMIC DNA]</scope>
    <source>
        <strain evidence="2">cv. Yunnan</strain>
    </source>
</reference>
<evidence type="ECO:0000313" key="2">
    <source>
        <dbReference type="Proteomes" id="UP001056120"/>
    </source>
</evidence>